<dbReference type="EMBL" id="LUGM01000002">
    <property type="protein sequence ID" value="KYH14699.1"/>
    <property type="molecule type" value="Genomic_DNA"/>
</dbReference>
<dbReference type="InterPro" id="IPR023612">
    <property type="entry name" value="Peptidase_M4"/>
</dbReference>
<dbReference type="EC" id="3.4.24.-" evidence="11"/>
<keyword evidence="6 11" id="KW-0378">Hydrolase</keyword>
<evidence type="ECO:0000256" key="5">
    <source>
        <dbReference type="ARBA" id="ARBA00022729"/>
    </source>
</evidence>
<dbReference type="AlphaFoldDB" id="A0A151A5K7"/>
<dbReference type="Pfam" id="PF02868">
    <property type="entry name" value="Peptidase_M4_C"/>
    <property type="match status" value="1"/>
</dbReference>
<evidence type="ECO:0000256" key="3">
    <source>
        <dbReference type="ARBA" id="ARBA00022670"/>
    </source>
</evidence>
<dbReference type="Gene3D" id="3.10.450.40">
    <property type="match status" value="1"/>
</dbReference>
<name>A0A151A5K7_9STAP</name>
<comment type="cofactor">
    <cofactor evidence="1 11">
        <name>Zn(2+)</name>
        <dbReference type="ChEBI" id="CHEBI:29105"/>
    </cofactor>
</comment>
<dbReference type="Gene3D" id="1.10.390.10">
    <property type="entry name" value="Neutral Protease Domain 2"/>
    <property type="match status" value="1"/>
</dbReference>
<feature type="chain" id="PRO_5023156950" description="Neutral metalloproteinase" evidence="11">
    <location>
        <begin position="25"/>
        <end position="527"/>
    </location>
</feature>
<feature type="signal peptide" evidence="11">
    <location>
        <begin position="1"/>
        <end position="24"/>
    </location>
</feature>
<evidence type="ECO:0000256" key="1">
    <source>
        <dbReference type="ARBA" id="ARBA00001947"/>
    </source>
</evidence>
<organism evidence="17 18">
    <name type="scientific">Staphylococcus kloosii</name>
    <dbReference type="NCBI Taxonomy" id="29384"/>
    <lineage>
        <taxon>Bacteria</taxon>
        <taxon>Bacillati</taxon>
        <taxon>Bacillota</taxon>
        <taxon>Bacilli</taxon>
        <taxon>Bacillales</taxon>
        <taxon>Staphylococcaceae</taxon>
        <taxon>Staphylococcus</taxon>
    </lineage>
</organism>
<dbReference type="Proteomes" id="UP000706163">
    <property type="component" value="Unassembled WGS sequence"/>
</dbReference>
<evidence type="ECO:0000313" key="18">
    <source>
        <dbReference type="Proteomes" id="UP000075418"/>
    </source>
</evidence>
<dbReference type="Gene3D" id="3.10.170.10">
    <property type="match status" value="1"/>
</dbReference>
<evidence type="ECO:0000313" key="16">
    <source>
        <dbReference type="EMBL" id="HJF67854.1"/>
    </source>
</evidence>
<dbReference type="InterPro" id="IPR027268">
    <property type="entry name" value="Peptidase_M4/M1_CTD_sf"/>
</dbReference>
<protein>
    <recommendedName>
        <fullName evidence="11">Neutral metalloproteinase</fullName>
        <ecNumber evidence="11">3.4.24.-</ecNumber>
    </recommendedName>
</protein>
<evidence type="ECO:0000256" key="9">
    <source>
        <dbReference type="ARBA" id="ARBA00023145"/>
    </source>
</evidence>
<dbReference type="EMBL" id="DYVT01000068">
    <property type="protein sequence ID" value="HJF67854.1"/>
    <property type="molecule type" value="Genomic_DNA"/>
</dbReference>
<evidence type="ECO:0000256" key="7">
    <source>
        <dbReference type="ARBA" id="ARBA00022833"/>
    </source>
</evidence>
<dbReference type="GO" id="GO:0006508">
    <property type="term" value="P:proteolysis"/>
    <property type="evidence" value="ECO:0007669"/>
    <property type="project" value="UniProtKB-KW"/>
</dbReference>
<dbReference type="InterPro" id="IPR011096">
    <property type="entry name" value="FTP_domain"/>
</dbReference>
<dbReference type="Pfam" id="PF03413">
    <property type="entry name" value="PepSY"/>
    <property type="match status" value="1"/>
</dbReference>
<comment type="function">
    <text evidence="11">Extracellular zinc metalloprotease.</text>
</comment>
<dbReference type="InterPro" id="IPR025711">
    <property type="entry name" value="PepSY"/>
</dbReference>
<keyword evidence="7 11" id="KW-0862">Zinc</keyword>
<evidence type="ECO:0000256" key="6">
    <source>
        <dbReference type="ARBA" id="ARBA00022801"/>
    </source>
</evidence>
<feature type="active site" description="Proton donor" evidence="10">
    <location>
        <position position="451"/>
    </location>
</feature>
<evidence type="ECO:0000259" key="14">
    <source>
        <dbReference type="Pfam" id="PF03413"/>
    </source>
</evidence>
<reference evidence="17 18" key="1">
    <citation type="submission" date="2016-02" db="EMBL/GenBank/DDBJ databases">
        <title>Draft genome sequence of hydrocarbon degrading Staphylococcus saprophyticus Strain CNV2, isolated from crude-oil contaminated soil from Noonmati Oil Refinery, Guwahati, Assam, India.</title>
        <authorList>
            <person name="Mukherjee A."/>
            <person name="Chettri B."/>
            <person name="Langpoklakpam J."/>
            <person name="Singh A.K."/>
            <person name="Chattopadhyay D.J."/>
        </authorList>
    </citation>
    <scope>NUCLEOTIDE SEQUENCE [LARGE SCALE GENOMIC DNA]</scope>
    <source>
        <strain evidence="17 18">CNV2</strain>
    </source>
</reference>
<dbReference type="GO" id="GO:0046872">
    <property type="term" value="F:metal ion binding"/>
    <property type="evidence" value="ECO:0007669"/>
    <property type="project" value="UniProtKB-UniRule"/>
</dbReference>
<dbReference type="InterPro" id="IPR013856">
    <property type="entry name" value="Peptidase_M4_domain"/>
</dbReference>
<sequence length="527" mass="58555">MKKFWTCTIATCTLLAFSTNFANAAEQSQTNSVTAESLTSIKKQPVNSDTSAEHLLQNNATKILEKSTPNAQQPKLPEAFNQYTVINRKEDNTGGTHYELQPKIHNVVASDSVIKVHVDKNDKTTLVNGTLNKPYLNVNNKISLTKQQAEKKAFEAIGLARNQVKNIDGYKVINNNKLDINSDKQRYVYNVEINYSSPYVAHWKIQVDATNGAILKKDDIIEEASVKGKGTGVNGDIKKPLNLTSAKVKGKTQYTLNDTSQKAKMNTKTANNTTTWAVPITNTTSNFNKSSQKAGVDAHYYANEIYHYYLKKFNRNSYDNKGGRIDSFVHYGKNFNNAAWTGQYMIYGDGDGKQFKALSASKDIIAHELTHAVTARTAKLVYKNQTGALNESISDVFAYFVDPNDWLIGEDAYTPKIKGDGIRSISNPEKYKQPAHMKNYYNGPNDSGGVHINSGIPNKAAYLTIKAIGKDKAERVYYLTLTRYLTPNAKFHDAKVALKKAAAQLYGAKSKEVKAIDKAWNDVGVLK</sequence>
<dbReference type="GO" id="GO:0005576">
    <property type="term" value="C:extracellular region"/>
    <property type="evidence" value="ECO:0007669"/>
    <property type="project" value="UniProtKB-SubCell"/>
</dbReference>
<accession>A0A151A5K7</accession>
<evidence type="ECO:0000313" key="17">
    <source>
        <dbReference type="EMBL" id="KYH14699.1"/>
    </source>
</evidence>
<feature type="domain" description="FTP" evidence="15">
    <location>
        <begin position="82"/>
        <end position="130"/>
    </location>
</feature>
<evidence type="ECO:0000259" key="13">
    <source>
        <dbReference type="Pfam" id="PF02868"/>
    </source>
</evidence>
<dbReference type="PANTHER" id="PTHR33794:SF1">
    <property type="entry name" value="BACILLOLYSIN"/>
    <property type="match status" value="1"/>
</dbReference>
<keyword evidence="5 11" id="KW-0732">Signal</keyword>
<feature type="active site" evidence="10">
    <location>
        <position position="368"/>
    </location>
</feature>
<comment type="similarity">
    <text evidence="2 11">Belongs to the peptidase M4 family.</text>
</comment>
<evidence type="ECO:0000256" key="8">
    <source>
        <dbReference type="ARBA" id="ARBA00023049"/>
    </source>
</evidence>
<dbReference type="GO" id="GO:0004222">
    <property type="term" value="F:metalloendopeptidase activity"/>
    <property type="evidence" value="ECO:0007669"/>
    <property type="project" value="UniProtKB-UniRule"/>
</dbReference>
<dbReference type="SUPFAM" id="SSF55486">
    <property type="entry name" value="Metalloproteases ('zincins'), catalytic domain"/>
    <property type="match status" value="1"/>
</dbReference>
<reference evidence="16" key="2">
    <citation type="journal article" date="2021" name="PeerJ">
        <title>Extensive microbial diversity within the chicken gut microbiome revealed by metagenomics and culture.</title>
        <authorList>
            <person name="Gilroy R."/>
            <person name="Ravi A."/>
            <person name="Getino M."/>
            <person name="Pursley I."/>
            <person name="Horton D.L."/>
            <person name="Alikhan N.F."/>
            <person name="Baker D."/>
            <person name="Gharbi K."/>
            <person name="Hall N."/>
            <person name="Watson M."/>
            <person name="Adriaenssens E.M."/>
            <person name="Foster-Nyarko E."/>
            <person name="Jarju S."/>
            <person name="Secka A."/>
            <person name="Antonio M."/>
            <person name="Oren A."/>
            <person name="Chaudhuri R.R."/>
            <person name="La Ragione R."/>
            <person name="Hildebrand F."/>
            <person name="Pallen M.J."/>
        </authorList>
    </citation>
    <scope>NUCLEOTIDE SEQUENCE</scope>
    <source>
        <strain evidence="16">CHK149-3286</strain>
    </source>
</reference>
<comment type="subcellular location">
    <subcellularLocation>
        <location evidence="11">Secreted</location>
    </subcellularLocation>
</comment>
<gene>
    <name evidence="17" type="ORF">A0131_07910</name>
    <name evidence="16" type="ORF">K8V85_06040</name>
</gene>
<dbReference type="InterPro" id="IPR050728">
    <property type="entry name" value="Zinc_Metalloprotease_M4"/>
</dbReference>
<dbReference type="PRINTS" id="PR00730">
    <property type="entry name" value="THERMOLYSIN"/>
</dbReference>
<dbReference type="Pfam" id="PF01447">
    <property type="entry name" value="Peptidase_M4"/>
    <property type="match status" value="1"/>
</dbReference>
<feature type="domain" description="Peptidase M4 C-terminal" evidence="13">
    <location>
        <begin position="378"/>
        <end position="525"/>
    </location>
</feature>
<feature type="domain" description="Peptidase M4" evidence="12">
    <location>
        <begin position="228"/>
        <end position="374"/>
    </location>
</feature>
<comment type="caution">
    <text evidence="17">The sequence shown here is derived from an EMBL/GenBank/DDBJ whole genome shotgun (WGS) entry which is preliminary data.</text>
</comment>
<dbReference type="Pfam" id="PF07504">
    <property type="entry name" value="FTP"/>
    <property type="match status" value="1"/>
</dbReference>
<keyword evidence="11" id="KW-0964">Secreted</keyword>
<dbReference type="InterPro" id="IPR001570">
    <property type="entry name" value="Peptidase_M4_C_domain"/>
</dbReference>
<evidence type="ECO:0000259" key="12">
    <source>
        <dbReference type="Pfam" id="PF01447"/>
    </source>
</evidence>
<keyword evidence="9" id="KW-0865">Zymogen</keyword>
<evidence type="ECO:0000256" key="11">
    <source>
        <dbReference type="RuleBase" id="RU366073"/>
    </source>
</evidence>
<evidence type="ECO:0000256" key="4">
    <source>
        <dbReference type="ARBA" id="ARBA00022723"/>
    </source>
</evidence>
<reference evidence="16" key="3">
    <citation type="submission" date="2021-09" db="EMBL/GenBank/DDBJ databases">
        <authorList>
            <person name="Gilroy R."/>
        </authorList>
    </citation>
    <scope>NUCLEOTIDE SEQUENCE</scope>
    <source>
        <strain evidence="16">CHK149-3286</strain>
    </source>
</reference>
<evidence type="ECO:0000256" key="2">
    <source>
        <dbReference type="ARBA" id="ARBA00009388"/>
    </source>
</evidence>
<keyword evidence="4" id="KW-0479">Metal-binding</keyword>
<keyword evidence="3 11" id="KW-0645">Protease</keyword>
<evidence type="ECO:0000259" key="15">
    <source>
        <dbReference type="Pfam" id="PF07504"/>
    </source>
</evidence>
<evidence type="ECO:0000256" key="10">
    <source>
        <dbReference type="PIRSR" id="PIRSR623612-1"/>
    </source>
</evidence>
<dbReference type="CDD" id="cd09597">
    <property type="entry name" value="M4_TLP"/>
    <property type="match status" value="1"/>
</dbReference>
<keyword evidence="8 11" id="KW-0482">Metalloprotease</keyword>
<proteinExistence type="inferred from homology"/>
<feature type="domain" description="PepSY" evidence="14">
    <location>
        <begin position="144"/>
        <end position="217"/>
    </location>
</feature>
<dbReference type="Proteomes" id="UP000075418">
    <property type="component" value="Unassembled WGS sequence"/>
</dbReference>
<dbReference type="PANTHER" id="PTHR33794">
    <property type="entry name" value="BACILLOLYSIN"/>
    <property type="match status" value="1"/>
</dbReference>
<dbReference type="RefSeq" id="WP_061854863.1">
    <property type="nucleotide sequence ID" value="NZ_DYVT01000068.1"/>
</dbReference>